<name>A0A6J1QGX8_9HYME</name>
<feature type="region of interest" description="Disordered" evidence="1">
    <location>
        <begin position="1"/>
        <end position="31"/>
    </location>
</feature>
<sequence length="100" mass="10923">MGTGNRFVGLPPSPEERGAGKEVKGAEGRASQASQVFRYHSSLLGGWLIDNDGTPCRWILTVHDVCERLPSGRAESLSRISTDIKNIASVKRISSERTRN</sequence>
<proteinExistence type="predicted"/>
<protein>
    <submittedName>
        <fullName evidence="3">Uncharacterized protein LOC112460565</fullName>
    </submittedName>
</protein>
<dbReference type="Proteomes" id="UP000504618">
    <property type="component" value="Unplaced"/>
</dbReference>
<dbReference type="AlphaFoldDB" id="A0A6J1QGX8"/>
<dbReference type="GeneID" id="112460565"/>
<evidence type="ECO:0000313" key="3">
    <source>
        <dbReference type="RefSeq" id="XP_024881083.1"/>
    </source>
</evidence>
<feature type="compositionally biased region" description="Basic and acidic residues" evidence="1">
    <location>
        <begin position="14"/>
        <end position="27"/>
    </location>
</feature>
<evidence type="ECO:0000313" key="2">
    <source>
        <dbReference type="Proteomes" id="UP000504618"/>
    </source>
</evidence>
<keyword evidence="2" id="KW-1185">Reference proteome</keyword>
<reference evidence="3" key="1">
    <citation type="submission" date="2025-08" db="UniProtKB">
        <authorList>
            <consortium name="RefSeq"/>
        </authorList>
    </citation>
    <scope>IDENTIFICATION</scope>
    <source>
        <tissue evidence="3">Whole body</tissue>
    </source>
</reference>
<evidence type="ECO:0000256" key="1">
    <source>
        <dbReference type="SAM" id="MobiDB-lite"/>
    </source>
</evidence>
<gene>
    <name evidence="3" type="primary">LOC112460565</name>
</gene>
<accession>A0A6J1QGX8</accession>
<dbReference type="RefSeq" id="XP_024881083.1">
    <property type="nucleotide sequence ID" value="XM_025025315.1"/>
</dbReference>
<organism evidence="2 3">
    <name type="scientific">Temnothorax curvispinosus</name>
    <dbReference type="NCBI Taxonomy" id="300111"/>
    <lineage>
        <taxon>Eukaryota</taxon>
        <taxon>Metazoa</taxon>
        <taxon>Ecdysozoa</taxon>
        <taxon>Arthropoda</taxon>
        <taxon>Hexapoda</taxon>
        <taxon>Insecta</taxon>
        <taxon>Pterygota</taxon>
        <taxon>Neoptera</taxon>
        <taxon>Endopterygota</taxon>
        <taxon>Hymenoptera</taxon>
        <taxon>Apocrita</taxon>
        <taxon>Aculeata</taxon>
        <taxon>Formicoidea</taxon>
        <taxon>Formicidae</taxon>
        <taxon>Myrmicinae</taxon>
        <taxon>Temnothorax</taxon>
    </lineage>
</organism>